<evidence type="ECO:0000256" key="1">
    <source>
        <dbReference type="SAM" id="Phobius"/>
    </source>
</evidence>
<dbReference type="RefSeq" id="WP_190284467.1">
    <property type="nucleotide sequence ID" value="NZ_AP024404.1"/>
</dbReference>
<proteinExistence type="predicted"/>
<comment type="caution">
    <text evidence="2">The sequence shown here is derived from an EMBL/GenBank/DDBJ whole genome shotgun (WGS) entry which is preliminary data.</text>
</comment>
<gene>
    <name evidence="2" type="ORF">KAM382_24020</name>
</gene>
<feature type="transmembrane region" description="Helical" evidence="1">
    <location>
        <begin position="6"/>
        <end position="29"/>
    </location>
</feature>
<feature type="transmembrane region" description="Helical" evidence="1">
    <location>
        <begin position="50"/>
        <end position="68"/>
    </location>
</feature>
<keyword evidence="1" id="KW-1133">Transmembrane helix</keyword>
<protein>
    <submittedName>
        <fullName evidence="2">Uncharacterized protein</fullName>
    </submittedName>
</protein>
<dbReference type="AlphaFoldDB" id="A0ABD0B8A4"/>
<name>A0ABD0B8A4_AERCA</name>
<accession>A0ABD0B8A4</accession>
<keyword evidence="1" id="KW-0812">Transmembrane</keyword>
<organism evidence="2 3">
    <name type="scientific">Aeromonas caviae</name>
    <name type="common">Aeromonas punctata</name>
    <dbReference type="NCBI Taxonomy" id="648"/>
    <lineage>
        <taxon>Bacteria</taxon>
        <taxon>Pseudomonadati</taxon>
        <taxon>Pseudomonadota</taxon>
        <taxon>Gammaproteobacteria</taxon>
        <taxon>Aeromonadales</taxon>
        <taxon>Aeromonadaceae</taxon>
        <taxon>Aeromonas</taxon>
    </lineage>
</organism>
<dbReference type="Proteomes" id="UP000737420">
    <property type="component" value="Unassembled WGS sequence"/>
</dbReference>
<reference evidence="2 3" key="1">
    <citation type="submission" date="2021-07" db="EMBL/GenBank/DDBJ databases">
        <title>Draft genome sequence of carbapenem-resistant Aeromonas spp. in Japan.</title>
        <authorList>
            <person name="Maehana S."/>
            <person name="Suzuki M."/>
            <person name="Kitasato H."/>
        </authorList>
    </citation>
    <scope>NUCLEOTIDE SEQUENCE [LARGE SCALE GENOMIC DNA]</scope>
    <source>
        <strain evidence="2 3">KAM382</strain>
    </source>
</reference>
<keyword evidence="1" id="KW-0472">Membrane</keyword>
<dbReference type="EMBL" id="BPOP01000022">
    <property type="protein sequence ID" value="GJB92341.1"/>
    <property type="molecule type" value="Genomic_DNA"/>
</dbReference>
<sequence length="88" mass="9789">MFETVKLIWAVLVAGVPTLIAGIVVLWLLQLGKKDARQRGTGQGWAKLQLIVALGTVLIICWQVYGVTHPSRDEVQWQQEVGDYGLMN</sequence>
<evidence type="ECO:0000313" key="3">
    <source>
        <dbReference type="Proteomes" id="UP000737420"/>
    </source>
</evidence>
<evidence type="ECO:0000313" key="2">
    <source>
        <dbReference type="EMBL" id="GJB92341.1"/>
    </source>
</evidence>